<sequence>MIENRIGVVGVVIEKDGDIHRINQVLHDHNQIIVGRMGLPNINQREISIISVVVDGTTDQIGSLTGQLGALKGVNVKSALSKKIN</sequence>
<dbReference type="Proteomes" id="UP000279029">
    <property type="component" value="Chromosome"/>
</dbReference>
<evidence type="ECO:0000313" key="1">
    <source>
        <dbReference type="EMBL" id="VDN48062.1"/>
    </source>
</evidence>
<protein>
    <submittedName>
        <fullName evidence="1">CopG family transcriptional regulator</fullName>
    </submittedName>
</protein>
<dbReference type="AlphaFoldDB" id="A0A3P7RZX7"/>
<dbReference type="InterPro" id="IPR027271">
    <property type="entry name" value="Acetolactate_synth/TF_NikR_C"/>
</dbReference>
<dbReference type="InterPro" id="IPR023860">
    <property type="entry name" value="FeFe-hyd_TM1266"/>
</dbReference>
<dbReference type="EMBL" id="LR130778">
    <property type="protein sequence ID" value="VDN48062.1"/>
    <property type="molecule type" value="Genomic_DNA"/>
</dbReference>
<dbReference type="KEGG" id="cbar:PATL70BA_2174"/>
<evidence type="ECO:0000313" key="2">
    <source>
        <dbReference type="Proteomes" id="UP000279029"/>
    </source>
</evidence>
<dbReference type="RefSeq" id="WP_330509852.1">
    <property type="nucleotide sequence ID" value="NZ_LR130778.1"/>
</dbReference>
<dbReference type="InterPro" id="IPR045865">
    <property type="entry name" value="ACT-like_dom_sf"/>
</dbReference>
<dbReference type="Pfam" id="PF21699">
    <property type="entry name" value="TM1266-like"/>
    <property type="match status" value="1"/>
</dbReference>
<name>A0A3P7RZX7_9FIRM</name>
<keyword evidence="2" id="KW-1185">Reference proteome</keyword>
<dbReference type="SUPFAM" id="SSF55021">
    <property type="entry name" value="ACT-like"/>
    <property type="match status" value="1"/>
</dbReference>
<proteinExistence type="predicted"/>
<gene>
    <name evidence="1" type="ORF">PATL70BA_2174</name>
</gene>
<dbReference type="Gene3D" id="3.30.70.1150">
    <property type="entry name" value="ACT-like. Chain A, domain 2"/>
    <property type="match status" value="1"/>
</dbReference>
<accession>A0A3P7RZX7</accession>
<organism evidence="1 2">
    <name type="scientific">Petrocella atlantisensis</name>
    <dbReference type="NCBI Taxonomy" id="2173034"/>
    <lineage>
        <taxon>Bacteria</taxon>
        <taxon>Bacillati</taxon>
        <taxon>Bacillota</taxon>
        <taxon>Clostridia</taxon>
        <taxon>Lachnospirales</taxon>
        <taxon>Vallitaleaceae</taxon>
        <taxon>Petrocella</taxon>
    </lineage>
</organism>
<reference evidence="1 2" key="1">
    <citation type="submission" date="2018-09" db="EMBL/GenBank/DDBJ databases">
        <authorList>
            <person name="Postec A."/>
        </authorList>
    </citation>
    <scope>NUCLEOTIDE SEQUENCE [LARGE SCALE GENOMIC DNA]</scope>
    <source>
        <strain evidence="1">70B-A</strain>
    </source>
</reference>
<dbReference type="NCBIfam" id="TIGR03959">
    <property type="entry name" value="hyd_TM1266"/>
    <property type="match status" value="1"/>
</dbReference>